<evidence type="ECO:0000313" key="3">
    <source>
        <dbReference type="Proteomes" id="UP000481454"/>
    </source>
</evidence>
<evidence type="ECO:0000256" key="1">
    <source>
        <dbReference type="SAM" id="Phobius"/>
    </source>
</evidence>
<reference evidence="2 3" key="1">
    <citation type="submission" date="2020-02" db="EMBL/GenBank/DDBJ databases">
        <title>Genomic Insights into the Phylogeny and Genetic Plasticity of the Human and Animal Enteric Pathogen Clostridium perfringens.</title>
        <authorList>
            <person name="Feng Y."/>
            <person name="Hu Y."/>
        </authorList>
    </citation>
    <scope>NUCLEOTIDE SEQUENCE [LARGE SCALE GENOMIC DNA]</scope>
    <source>
        <strain evidence="2 3">CP-40</strain>
    </source>
</reference>
<organism evidence="2 3">
    <name type="scientific">Clostridium perfringens</name>
    <dbReference type="NCBI Taxonomy" id="1502"/>
    <lineage>
        <taxon>Bacteria</taxon>
        <taxon>Bacillati</taxon>
        <taxon>Bacillota</taxon>
        <taxon>Clostridia</taxon>
        <taxon>Eubacteriales</taxon>
        <taxon>Clostridiaceae</taxon>
        <taxon>Clostridium</taxon>
    </lineage>
</organism>
<dbReference type="AlphaFoldDB" id="A0AAP6WS95"/>
<name>A0AAP6WS95_CLOPF</name>
<keyword evidence="1" id="KW-0812">Transmembrane</keyword>
<protein>
    <submittedName>
        <fullName evidence="2">Uncharacterized protein</fullName>
    </submittedName>
</protein>
<keyword evidence="1" id="KW-0472">Membrane</keyword>
<sequence length="75" mass="8788">MKVKTMFIIIDVCLFILGRIICVFSNNINDLKHLIILLLISNAYFINRTFDDYKDKSINIDLANILKNIENKLKK</sequence>
<dbReference type="RefSeq" id="WP_164801044.1">
    <property type="nucleotide sequence ID" value="NZ_JAALLZ010000006.1"/>
</dbReference>
<gene>
    <name evidence="2" type="ORF">G6Z34_13565</name>
</gene>
<dbReference type="EMBL" id="JAALLZ010000006">
    <property type="protein sequence ID" value="NGU31114.1"/>
    <property type="molecule type" value="Genomic_DNA"/>
</dbReference>
<accession>A0AAP6WS95</accession>
<feature type="transmembrane region" description="Helical" evidence="1">
    <location>
        <begin position="34"/>
        <end position="50"/>
    </location>
</feature>
<proteinExistence type="predicted"/>
<dbReference type="Proteomes" id="UP000481454">
    <property type="component" value="Unassembled WGS sequence"/>
</dbReference>
<feature type="transmembrane region" description="Helical" evidence="1">
    <location>
        <begin position="7"/>
        <end position="28"/>
    </location>
</feature>
<evidence type="ECO:0000313" key="2">
    <source>
        <dbReference type="EMBL" id="NGU31114.1"/>
    </source>
</evidence>
<keyword evidence="1" id="KW-1133">Transmembrane helix</keyword>
<comment type="caution">
    <text evidence="2">The sequence shown here is derived from an EMBL/GenBank/DDBJ whole genome shotgun (WGS) entry which is preliminary data.</text>
</comment>